<protein>
    <submittedName>
        <fullName evidence="1">Uncharacterized protein</fullName>
    </submittedName>
</protein>
<accession>A0ACB0FK89</accession>
<proteinExistence type="predicted"/>
<dbReference type="EMBL" id="OX596092">
    <property type="protein sequence ID" value="CAI9713570.1"/>
    <property type="molecule type" value="Genomic_DNA"/>
</dbReference>
<dbReference type="Proteomes" id="UP001162501">
    <property type="component" value="Chromosome 8"/>
</dbReference>
<name>A0ACB0FK89_RANTA</name>
<sequence>MAFPRVACPRLSAEPALRCGVPVAAPRITFLPHVSEGRFCKVGIAASRHAGSRLSPGPARRWRSRRRAVGDTTCVRSRGAHPRGTTPPQTPGAPLIKAVGEARGGRFCFTG</sequence>
<evidence type="ECO:0000313" key="2">
    <source>
        <dbReference type="Proteomes" id="UP001162501"/>
    </source>
</evidence>
<evidence type="ECO:0000313" key="1">
    <source>
        <dbReference type="EMBL" id="CAI9713570.1"/>
    </source>
</evidence>
<reference evidence="1" key="1">
    <citation type="submission" date="2023-05" db="EMBL/GenBank/DDBJ databases">
        <authorList>
            <consortium name="ELIXIR-Norway"/>
        </authorList>
    </citation>
    <scope>NUCLEOTIDE SEQUENCE</scope>
</reference>
<gene>
    <name evidence="1" type="ORF">MRATA1EN3_LOCUS24783</name>
</gene>
<organism evidence="1 2">
    <name type="scientific">Rangifer tarandus platyrhynchus</name>
    <name type="common">Svalbard reindeer</name>
    <dbReference type="NCBI Taxonomy" id="3082113"/>
    <lineage>
        <taxon>Eukaryota</taxon>
        <taxon>Metazoa</taxon>
        <taxon>Chordata</taxon>
        <taxon>Craniata</taxon>
        <taxon>Vertebrata</taxon>
        <taxon>Euteleostomi</taxon>
        <taxon>Mammalia</taxon>
        <taxon>Eutheria</taxon>
        <taxon>Laurasiatheria</taxon>
        <taxon>Artiodactyla</taxon>
        <taxon>Ruminantia</taxon>
        <taxon>Pecora</taxon>
        <taxon>Cervidae</taxon>
        <taxon>Odocoileinae</taxon>
        <taxon>Rangifer</taxon>
    </lineage>
</organism>